<comment type="similarity">
    <text evidence="1">Belongs to the LptD family.</text>
</comment>
<dbReference type="InterPro" id="IPR050218">
    <property type="entry name" value="LptD"/>
</dbReference>
<dbReference type="HOGENOM" id="CLU_009039_3_0_5"/>
<gene>
    <name evidence="1" type="primary">lptD</name>
    <name evidence="4" type="ORF">Y88_2640</name>
</gene>
<dbReference type="STRING" id="983920.Y88_2640"/>
<feature type="compositionally biased region" description="Low complexity" evidence="2">
    <location>
        <begin position="44"/>
        <end position="59"/>
    </location>
</feature>
<feature type="domain" description="LptD C-terminal" evidence="3">
    <location>
        <begin position="337"/>
        <end position="703"/>
    </location>
</feature>
<sequence precursor="true">MQPLTRPQPQAFSDRLRARHVAACLAFAGMMGALPAYAAALKEPAPTAAPDPSDSGSDTESNGAPTPAKDETIRFQADKVNYDNDAELVTASGNVVAHRADQSVRADTVTWNRKTGQIMAAGNVRFVDEDGNVLYADHLELTDEFKAGATEDLLFVLHEGGRLAAKSAQRDDAGNMVLRGGAYTGCDVVDSDNCPRHPSWEITAVRITYRASDKMVRYYGAKLRVFGIPLLPLPGLGHTVDFRSTSGLLVPDFRLGSSNGAQIGSTYYWRFANNKDLAVTGTLFTKGLPMITGRYRQLTSNGAFQVTGYLTRSRQNDATTDANGSTVTVGNGQYDWRGYIEANGRFQLDEKWSVTAYGRYVSDRTFLRRYDISADDRLRSSVNLERIDSNSYFSLAGWAVQAIRVNDVQGLVPFALPSLDYRHRYDMPGIGGKLEVEVNSLALTRSSGQDTQRALARVQWDLHRILPGGQEVTFTTLLRGDIYHSSGNSLTTNTLYQGLPGWQARGIATAAIDMKWALVGTLFGGTQVLTPRVQIVATPHIRNLAIPNEDSRSIELEDYNIFALNRYPGYDRVEDGVRVTYGFDWRLDLPGWRISTTIGQSYRFKDQTDLVPDGTGLGAKVSDIVGRTEIRFRDIIKLTERFQLDKNTLEVRRNEIDATIGNHRTYVEVGYMALNRSIPTTYEDLQDNKELLASARAAITRYWSVFGSAVVNLTTKQDDPINGSNGFEMLRHRLGVAYTDGCLDLAFTWRRDYVTTGDVVRGNSYLLSLSLRNIGSR</sequence>
<dbReference type="InParanoid" id="F1Z6Z2"/>
<accession>F1Z6Z2</accession>
<feature type="chain" id="PRO_5009011525" description="LPS-assembly protein LptD" evidence="1">
    <location>
        <begin position="39"/>
        <end position="777"/>
    </location>
</feature>
<evidence type="ECO:0000259" key="3">
    <source>
        <dbReference type="Pfam" id="PF04453"/>
    </source>
</evidence>
<dbReference type="Proteomes" id="UP000004728">
    <property type="component" value="Unassembled WGS sequence"/>
</dbReference>
<keyword evidence="1" id="KW-0998">Cell outer membrane</keyword>
<feature type="region of interest" description="Disordered" evidence="2">
    <location>
        <begin position="44"/>
        <end position="72"/>
    </location>
</feature>
<comment type="subunit">
    <text evidence="1">Component of the lipopolysaccharide transport and assembly complex.</text>
</comment>
<evidence type="ECO:0000256" key="1">
    <source>
        <dbReference type="HAMAP-Rule" id="MF_01411"/>
    </source>
</evidence>
<dbReference type="InterPro" id="IPR007543">
    <property type="entry name" value="LptD_C"/>
</dbReference>
<keyword evidence="5" id="KW-1185">Reference proteome</keyword>
<dbReference type="GO" id="GO:1990351">
    <property type="term" value="C:transporter complex"/>
    <property type="evidence" value="ECO:0007669"/>
    <property type="project" value="TreeGrafter"/>
</dbReference>
<comment type="caution">
    <text evidence="1">Lacks conserved residue(s) required for the propagation of feature annotation.</text>
</comment>
<name>F1Z6Z2_9SPHN</name>
<dbReference type="Gene3D" id="2.60.450.10">
    <property type="entry name" value="Lipopolysaccharide (LPS) transport protein A like domain"/>
    <property type="match status" value="1"/>
</dbReference>
<dbReference type="AlphaFoldDB" id="F1Z6Z2"/>
<dbReference type="RefSeq" id="WP_008070300.1">
    <property type="nucleotide sequence ID" value="NZ_AQWK01000003.1"/>
</dbReference>
<feature type="signal peptide" evidence="1">
    <location>
        <begin position="1"/>
        <end position="38"/>
    </location>
</feature>
<evidence type="ECO:0000313" key="5">
    <source>
        <dbReference type="Proteomes" id="UP000004728"/>
    </source>
</evidence>
<evidence type="ECO:0000256" key="2">
    <source>
        <dbReference type="SAM" id="MobiDB-lite"/>
    </source>
</evidence>
<dbReference type="GO" id="GO:0009279">
    <property type="term" value="C:cell outer membrane"/>
    <property type="evidence" value="ECO:0007669"/>
    <property type="project" value="UniProtKB-SubCell"/>
</dbReference>
<comment type="subcellular location">
    <subcellularLocation>
        <location evidence="1">Cell outer membrane</location>
    </subcellularLocation>
</comment>
<dbReference type="Pfam" id="PF04453">
    <property type="entry name" value="LptD"/>
    <property type="match status" value="1"/>
</dbReference>
<dbReference type="InterPro" id="IPR020889">
    <property type="entry name" value="LipoPS_assembly_LptD"/>
</dbReference>
<comment type="caution">
    <text evidence="4">The sequence shown here is derived from an EMBL/GenBank/DDBJ whole genome shotgun (WGS) entry which is preliminary data.</text>
</comment>
<keyword evidence="1" id="KW-0732">Signal</keyword>
<reference evidence="4 5" key="1">
    <citation type="journal article" date="2012" name="J. Bacteriol.">
        <title>Draft Genome Sequence of Novosphingobium nitrogenifigens Y88T.</title>
        <authorList>
            <person name="Strabala T.J."/>
            <person name="Macdonald L."/>
            <person name="Liu V."/>
            <person name="Smit A.M."/>
        </authorList>
    </citation>
    <scope>NUCLEOTIDE SEQUENCE [LARGE SCALE GENOMIC DNA]</scope>
    <source>
        <strain evidence="4 5">DSM 19370</strain>
    </source>
</reference>
<proteinExistence type="inferred from homology"/>
<dbReference type="GO" id="GO:0043165">
    <property type="term" value="P:Gram-negative-bacterium-type cell outer membrane assembly"/>
    <property type="evidence" value="ECO:0007669"/>
    <property type="project" value="UniProtKB-UniRule"/>
</dbReference>
<dbReference type="PANTHER" id="PTHR30189">
    <property type="entry name" value="LPS-ASSEMBLY PROTEIN"/>
    <property type="match status" value="1"/>
</dbReference>
<comment type="function">
    <text evidence="1">Involved in the assembly of lipopolysaccharide (LPS) at the surface of the outer membrane.</text>
</comment>
<dbReference type="EMBL" id="AEWJ01000026">
    <property type="protein sequence ID" value="EGD59596.1"/>
    <property type="molecule type" value="Genomic_DNA"/>
</dbReference>
<organism evidence="4 5">
    <name type="scientific">Novosphingobium nitrogenifigens DSM 19370</name>
    <dbReference type="NCBI Taxonomy" id="983920"/>
    <lineage>
        <taxon>Bacteria</taxon>
        <taxon>Pseudomonadati</taxon>
        <taxon>Pseudomonadota</taxon>
        <taxon>Alphaproteobacteria</taxon>
        <taxon>Sphingomonadales</taxon>
        <taxon>Sphingomonadaceae</taxon>
        <taxon>Novosphingobium</taxon>
    </lineage>
</organism>
<keyword evidence="1" id="KW-0472">Membrane</keyword>
<evidence type="ECO:0000313" key="4">
    <source>
        <dbReference type="EMBL" id="EGD59596.1"/>
    </source>
</evidence>
<dbReference type="HAMAP" id="MF_01411">
    <property type="entry name" value="LPS_assembly_LptD"/>
    <property type="match status" value="1"/>
</dbReference>
<dbReference type="eggNOG" id="COG1452">
    <property type="taxonomic scope" value="Bacteria"/>
</dbReference>
<dbReference type="OrthoDB" id="9760225at2"/>
<dbReference type="PANTHER" id="PTHR30189:SF1">
    <property type="entry name" value="LPS-ASSEMBLY PROTEIN LPTD"/>
    <property type="match status" value="1"/>
</dbReference>
<protein>
    <recommendedName>
        <fullName evidence="1">LPS-assembly protein LptD</fullName>
    </recommendedName>
</protein>
<dbReference type="GO" id="GO:0015920">
    <property type="term" value="P:lipopolysaccharide transport"/>
    <property type="evidence" value="ECO:0007669"/>
    <property type="project" value="InterPro"/>
</dbReference>